<comment type="caution">
    <text evidence="2">The sequence shown here is derived from an EMBL/GenBank/DDBJ whole genome shotgun (WGS) entry which is preliminary data.</text>
</comment>
<dbReference type="Pfam" id="PF08924">
    <property type="entry name" value="Rv2525c_GlyHyd-like"/>
    <property type="match status" value="1"/>
</dbReference>
<keyword evidence="3" id="KW-1185">Reference proteome</keyword>
<feature type="domain" description="Rv2525c-like glycoside hydrolase-like" evidence="1">
    <location>
        <begin position="24"/>
        <end position="151"/>
    </location>
</feature>
<dbReference type="RefSeq" id="WP_270154845.1">
    <property type="nucleotide sequence ID" value="NZ_JAPNNL010000033.1"/>
</dbReference>
<evidence type="ECO:0000313" key="2">
    <source>
        <dbReference type="EMBL" id="MDA0634038.1"/>
    </source>
</evidence>
<gene>
    <name evidence="2" type="ORF">OUY22_11470</name>
</gene>
<dbReference type="InterPro" id="IPR017853">
    <property type="entry name" value="GH"/>
</dbReference>
<organism evidence="2 3">
    <name type="scientific">Nonomuraea corallina</name>
    <dbReference type="NCBI Taxonomy" id="2989783"/>
    <lineage>
        <taxon>Bacteria</taxon>
        <taxon>Bacillati</taxon>
        <taxon>Actinomycetota</taxon>
        <taxon>Actinomycetes</taxon>
        <taxon>Streptosporangiales</taxon>
        <taxon>Streptosporangiaceae</taxon>
        <taxon>Nonomuraea</taxon>
    </lineage>
</organism>
<evidence type="ECO:0000313" key="3">
    <source>
        <dbReference type="Proteomes" id="UP001144036"/>
    </source>
</evidence>
<proteinExistence type="predicted"/>
<protein>
    <submittedName>
        <fullName evidence="2">DUF1906 domain-containing protein</fullName>
    </submittedName>
</protein>
<sequence length="248" mass="26814">MLLGFDRFSFPGATLMTSLWDSVADMTFVGLYLAPAPSHPDTSWMEAAPALQSIGWGVLPTYVGQQVIGSGSHHVTEAQGTIDGLHAAGLAAGIRLHPQCVVYLDVENGGLMPNNQVKYVKAWIREVHVNSIYWAGVYCSRTQTAQQVADNVADIVTETGHPVQTWVYGPIDQGPSTIDLGTELARDPATSGFPSALVWQYRMSMHGPIDLRWIDSQAGTARRLDHVDLNCSSVSDPARPDGGPTWVT</sequence>
<dbReference type="SUPFAM" id="SSF51445">
    <property type="entry name" value="(Trans)glycosidases"/>
    <property type="match status" value="1"/>
</dbReference>
<evidence type="ECO:0000259" key="1">
    <source>
        <dbReference type="Pfam" id="PF08924"/>
    </source>
</evidence>
<dbReference type="Proteomes" id="UP001144036">
    <property type="component" value="Unassembled WGS sequence"/>
</dbReference>
<reference evidence="2" key="1">
    <citation type="submission" date="2022-11" db="EMBL/GenBank/DDBJ databases">
        <title>Nonomuraea corallina sp. nov., a new species of the genus Nonomuraea isolated from sea side sediment in Thai sea.</title>
        <authorList>
            <person name="Ngamcharungchit C."/>
            <person name="Matsumoto A."/>
            <person name="Suriyachadkun C."/>
            <person name="Panbangred W."/>
            <person name="Inahashi Y."/>
            <person name="Intra B."/>
        </authorList>
    </citation>
    <scope>NUCLEOTIDE SEQUENCE</scope>
    <source>
        <strain evidence="2">MCN248</strain>
    </source>
</reference>
<dbReference type="Gene3D" id="3.20.20.80">
    <property type="entry name" value="Glycosidases"/>
    <property type="match status" value="1"/>
</dbReference>
<dbReference type="InterPro" id="IPR015020">
    <property type="entry name" value="Rv2525c-like_Glyco_Hydro-like"/>
</dbReference>
<accession>A0ABT4SAF1</accession>
<dbReference type="EMBL" id="JAPNNL010000033">
    <property type="protein sequence ID" value="MDA0634038.1"/>
    <property type="molecule type" value="Genomic_DNA"/>
</dbReference>
<name>A0ABT4SAF1_9ACTN</name>